<gene>
    <name evidence="2" type="ORF">FN846DRAFT_910400</name>
</gene>
<dbReference type="AlphaFoldDB" id="A0A5J5EMC6"/>
<dbReference type="InParanoid" id="A0A5J5EMC6"/>
<keyword evidence="3" id="KW-1185">Reference proteome</keyword>
<protein>
    <submittedName>
        <fullName evidence="2">Uncharacterized protein</fullName>
    </submittedName>
</protein>
<proteinExistence type="predicted"/>
<evidence type="ECO:0000256" key="1">
    <source>
        <dbReference type="SAM" id="MobiDB-lite"/>
    </source>
</evidence>
<dbReference type="EMBL" id="VXIS01000200">
    <property type="protein sequence ID" value="KAA8897376.1"/>
    <property type="molecule type" value="Genomic_DNA"/>
</dbReference>
<reference evidence="2 3" key="1">
    <citation type="submission" date="2019-09" db="EMBL/GenBank/DDBJ databases">
        <title>Draft genome of the ectomycorrhizal ascomycete Sphaerosporella brunnea.</title>
        <authorList>
            <consortium name="DOE Joint Genome Institute"/>
            <person name="Benucci G.M."/>
            <person name="Marozzi G."/>
            <person name="Antonielli L."/>
            <person name="Sanchez S."/>
            <person name="Marco P."/>
            <person name="Wang X."/>
            <person name="Falini L.B."/>
            <person name="Barry K."/>
            <person name="Haridas S."/>
            <person name="Lipzen A."/>
            <person name="Labutti K."/>
            <person name="Grigoriev I.V."/>
            <person name="Murat C."/>
            <person name="Martin F."/>
            <person name="Albertini E."/>
            <person name="Donnini D."/>
            <person name="Bonito G."/>
        </authorList>
    </citation>
    <scope>NUCLEOTIDE SEQUENCE [LARGE SCALE GENOMIC DNA]</scope>
    <source>
        <strain evidence="2 3">Sb_GMNB300</strain>
    </source>
</reference>
<evidence type="ECO:0000313" key="2">
    <source>
        <dbReference type="EMBL" id="KAA8897376.1"/>
    </source>
</evidence>
<accession>A0A5J5EMC6</accession>
<name>A0A5J5EMC6_9PEZI</name>
<sequence>MQATTSNLHHLGPIHQPVVAPEPYRAAEHAFTNGIAAPCEIPLPPLKFVVSGSPTIHLIPNCEIRTYQVRTNPVVGPESYRAAEQAFPNRIAEPREVTLPPLKFVVSGSPTIHLIPDREIRTYQVRTNPGGDLKHVAAEQLEIDLEAVQDIHGDRIEEAGWPLIAFSWPYYLWKFTLIGAPLVAQSLLTIEFKHKPLAIKLAVPRPHHLTVDMLRTIVVEYLRQLETTGQLATLGFSPCDVDSVHIEGATSSDLVEALLNRTSQGCRETPTLFARTGDPSAGTGDPSADADNENPSDSAARTYIAVQTRWVNFPDKREQTQDILMPAVTPMSEVKSSIERSFFQFMCVDHERWKNKLIARHDVVMRCDDGHWTEVPHDNPTLGSLQRPMRSVLHYRHYPQID</sequence>
<comment type="caution">
    <text evidence="2">The sequence shown here is derived from an EMBL/GenBank/DDBJ whole genome shotgun (WGS) entry which is preliminary data.</text>
</comment>
<evidence type="ECO:0000313" key="3">
    <source>
        <dbReference type="Proteomes" id="UP000326924"/>
    </source>
</evidence>
<organism evidence="2 3">
    <name type="scientific">Sphaerosporella brunnea</name>
    <dbReference type="NCBI Taxonomy" id="1250544"/>
    <lineage>
        <taxon>Eukaryota</taxon>
        <taxon>Fungi</taxon>
        <taxon>Dikarya</taxon>
        <taxon>Ascomycota</taxon>
        <taxon>Pezizomycotina</taxon>
        <taxon>Pezizomycetes</taxon>
        <taxon>Pezizales</taxon>
        <taxon>Pyronemataceae</taxon>
        <taxon>Sphaerosporella</taxon>
    </lineage>
</organism>
<feature type="region of interest" description="Disordered" evidence="1">
    <location>
        <begin position="269"/>
        <end position="297"/>
    </location>
</feature>
<dbReference type="Proteomes" id="UP000326924">
    <property type="component" value="Unassembled WGS sequence"/>
</dbReference>